<dbReference type="EMBL" id="JANVFS010000068">
    <property type="protein sequence ID" value="KAJ4463675.1"/>
    <property type="molecule type" value="Genomic_DNA"/>
</dbReference>
<organism evidence="2 3">
    <name type="scientific">Lentinula lateritia</name>
    <dbReference type="NCBI Taxonomy" id="40482"/>
    <lineage>
        <taxon>Eukaryota</taxon>
        <taxon>Fungi</taxon>
        <taxon>Dikarya</taxon>
        <taxon>Basidiomycota</taxon>
        <taxon>Agaricomycotina</taxon>
        <taxon>Agaricomycetes</taxon>
        <taxon>Agaricomycetidae</taxon>
        <taxon>Agaricales</taxon>
        <taxon>Marasmiineae</taxon>
        <taxon>Omphalotaceae</taxon>
        <taxon>Lentinula</taxon>
    </lineage>
</organism>
<dbReference type="SUPFAM" id="SSF51905">
    <property type="entry name" value="FAD/NAD(P)-binding domain"/>
    <property type="match status" value="1"/>
</dbReference>
<sequence length="492" mass="53386">MYYEAESYPSPGLPVKDPCLSFWLQNTRSSALLGYRTTESLPPSADVVIIGSGLSGAATAYYLLAGSNPPKSVLMLEAREACDGATGRNGGHCRPYVFQGHHEYKEIFGKEEALKISAFEMANLHLMAELIEKEQIDCDFWLGKSFETCIDQEAANKKLRSYQEFKDDGGPLEGVVELTTNVDEAKRLTRMRNAVLTASFPAASLFPYKLVSHLLQLCISKHGLNLQTHTPVTAVTSTSASLSAHDPRLSTVEEWIVTTPRGKVTANKVVFATNAYTATLLPEFLGNIVPGQGQCAAIVPTPSFSGTRMMEKTCCYHWGKDNFDYLIQRPKDGVIILGGGKASASHPGAILGCTNDSGRPDDGGKQAEITEYLKGAMGEYFVGWNDSDYSSDSSAHPDQKRESLRVGEGLLYDWTGIMGYTRDNIPFVGNVEGKPGAYVIAGHCGHGMARIASCAKGLATLMSGGSWLDTGLPGCFQPTKERMRNKKMETTT</sequence>
<reference evidence="2" key="2">
    <citation type="journal article" date="2023" name="Proc. Natl. Acad. Sci. U.S.A.">
        <title>A global phylogenomic analysis of the shiitake genus Lentinula.</title>
        <authorList>
            <person name="Sierra-Patev S."/>
            <person name="Min B."/>
            <person name="Naranjo-Ortiz M."/>
            <person name="Looney B."/>
            <person name="Konkel Z."/>
            <person name="Slot J.C."/>
            <person name="Sakamoto Y."/>
            <person name="Steenwyk J.L."/>
            <person name="Rokas A."/>
            <person name="Carro J."/>
            <person name="Camarero S."/>
            <person name="Ferreira P."/>
            <person name="Molpeceres G."/>
            <person name="Ruiz-Duenas F.J."/>
            <person name="Serrano A."/>
            <person name="Henrissat B."/>
            <person name="Drula E."/>
            <person name="Hughes K.W."/>
            <person name="Mata J.L."/>
            <person name="Ishikawa N.K."/>
            <person name="Vargas-Isla R."/>
            <person name="Ushijima S."/>
            <person name="Smith C.A."/>
            <person name="Donoghue J."/>
            <person name="Ahrendt S."/>
            <person name="Andreopoulos W."/>
            <person name="He G."/>
            <person name="LaButti K."/>
            <person name="Lipzen A."/>
            <person name="Ng V."/>
            <person name="Riley R."/>
            <person name="Sandor L."/>
            <person name="Barry K."/>
            <person name="Martinez A.T."/>
            <person name="Xiao Y."/>
            <person name="Gibbons J.G."/>
            <person name="Terashima K."/>
            <person name="Grigoriev I.V."/>
            <person name="Hibbett D."/>
        </authorList>
    </citation>
    <scope>NUCLEOTIDE SEQUENCE</scope>
    <source>
        <strain evidence="2">Sp2 HRB7682 ss15</strain>
    </source>
</reference>
<gene>
    <name evidence="2" type="ORF">C8J55DRAFT_531426</name>
</gene>
<protein>
    <submittedName>
        <fullName evidence="2">FAD dependent oxidoreductase</fullName>
    </submittedName>
</protein>
<dbReference type="PANTHER" id="PTHR13847:SF260">
    <property type="entry name" value="FAD DEPENDENT OXIDOREDUCTASE DOMAIN-CONTAINING PROTEIN"/>
    <property type="match status" value="1"/>
</dbReference>
<accession>A0A9W8ZQU7</accession>
<dbReference type="PANTHER" id="PTHR13847">
    <property type="entry name" value="SARCOSINE DEHYDROGENASE-RELATED"/>
    <property type="match status" value="1"/>
</dbReference>
<evidence type="ECO:0000313" key="2">
    <source>
        <dbReference type="EMBL" id="KAJ4463675.1"/>
    </source>
</evidence>
<dbReference type="Gene3D" id="3.30.9.10">
    <property type="entry name" value="D-Amino Acid Oxidase, subunit A, domain 2"/>
    <property type="match status" value="1"/>
</dbReference>
<feature type="domain" description="FAD dependent oxidoreductase" evidence="1">
    <location>
        <begin position="46"/>
        <end position="460"/>
    </location>
</feature>
<proteinExistence type="predicted"/>
<reference evidence="2" key="1">
    <citation type="submission" date="2022-08" db="EMBL/GenBank/DDBJ databases">
        <authorList>
            <consortium name="DOE Joint Genome Institute"/>
            <person name="Min B."/>
            <person name="Riley R."/>
            <person name="Sierra-Patev S."/>
            <person name="Naranjo-Ortiz M."/>
            <person name="Looney B."/>
            <person name="Konkel Z."/>
            <person name="Slot J.C."/>
            <person name="Sakamoto Y."/>
            <person name="Steenwyk J.L."/>
            <person name="Rokas A."/>
            <person name="Carro J."/>
            <person name="Camarero S."/>
            <person name="Ferreira P."/>
            <person name="Molpeceres G."/>
            <person name="Ruiz-Duenas F.J."/>
            <person name="Serrano A."/>
            <person name="Henrissat B."/>
            <person name="Drula E."/>
            <person name="Hughes K.W."/>
            <person name="Mata J.L."/>
            <person name="Ishikawa N.K."/>
            <person name="Vargas-Isla R."/>
            <person name="Ushijima S."/>
            <person name="Smith C.A."/>
            <person name="Ahrendt S."/>
            <person name="Andreopoulos W."/>
            <person name="He G."/>
            <person name="Labutti K."/>
            <person name="Lipzen A."/>
            <person name="Ng V."/>
            <person name="Sandor L."/>
            <person name="Barry K."/>
            <person name="Martinez A.T."/>
            <person name="Xiao Y."/>
            <person name="Gibbons J.G."/>
            <person name="Terashima K."/>
            <person name="Hibbett D.S."/>
            <person name="Grigoriev I.V."/>
        </authorList>
    </citation>
    <scope>NUCLEOTIDE SEQUENCE</scope>
    <source>
        <strain evidence="2">Sp2 HRB7682 ss15</strain>
    </source>
</reference>
<evidence type="ECO:0000313" key="3">
    <source>
        <dbReference type="Proteomes" id="UP001150238"/>
    </source>
</evidence>
<dbReference type="InterPro" id="IPR006076">
    <property type="entry name" value="FAD-dep_OxRdtase"/>
</dbReference>
<comment type="caution">
    <text evidence="2">The sequence shown here is derived from an EMBL/GenBank/DDBJ whole genome shotgun (WGS) entry which is preliminary data.</text>
</comment>
<dbReference type="InterPro" id="IPR036188">
    <property type="entry name" value="FAD/NAD-bd_sf"/>
</dbReference>
<dbReference type="AlphaFoldDB" id="A0A9W8ZQU7"/>
<name>A0A9W8ZQU7_9AGAR</name>
<dbReference type="GO" id="GO:0005737">
    <property type="term" value="C:cytoplasm"/>
    <property type="evidence" value="ECO:0007669"/>
    <property type="project" value="TreeGrafter"/>
</dbReference>
<dbReference type="Proteomes" id="UP001150238">
    <property type="component" value="Unassembled WGS sequence"/>
</dbReference>
<evidence type="ECO:0000259" key="1">
    <source>
        <dbReference type="Pfam" id="PF01266"/>
    </source>
</evidence>
<dbReference type="Gene3D" id="3.50.50.60">
    <property type="entry name" value="FAD/NAD(P)-binding domain"/>
    <property type="match status" value="1"/>
</dbReference>
<dbReference type="Pfam" id="PF01266">
    <property type="entry name" value="DAO"/>
    <property type="match status" value="1"/>
</dbReference>